<dbReference type="PATRIC" id="fig|179408.3.peg.3902"/>
<keyword evidence="4 6" id="KW-1133">Transmembrane helix</keyword>
<evidence type="ECO:0000256" key="4">
    <source>
        <dbReference type="ARBA" id="ARBA00022989"/>
    </source>
</evidence>
<dbReference type="OrthoDB" id="467332at2"/>
<feature type="transmembrane region" description="Helical" evidence="6">
    <location>
        <begin position="54"/>
        <end position="71"/>
    </location>
</feature>
<dbReference type="AlphaFoldDB" id="K9VHL8"/>
<reference evidence="8 9" key="1">
    <citation type="submission" date="2012-05" db="EMBL/GenBank/DDBJ databases">
        <title>Finished chromosome of genome of Oscillatoria sp. PCC 7112.</title>
        <authorList>
            <consortium name="US DOE Joint Genome Institute"/>
            <person name="Gugger M."/>
            <person name="Coursin T."/>
            <person name="Rippka R."/>
            <person name="Tandeau De Marsac N."/>
            <person name="Huntemann M."/>
            <person name="Wei C.-L."/>
            <person name="Han J."/>
            <person name="Detter J.C."/>
            <person name="Han C."/>
            <person name="Tapia R."/>
            <person name="Davenport K."/>
            <person name="Daligault H."/>
            <person name="Erkkila T."/>
            <person name="Gu W."/>
            <person name="Munk A.C.C."/>
            <person name="Teshima H."/>
            <person name="Xu Y."/>
            <person name="Chain P."/>
            <person name="Chen A."/>
            <person name="Krypides N."/>
            <person name="Mavromatis K."/>
            <person name="Markowitz V."/>
            <person name="Szeto E."/>
            <person name="Ivanova N."/>
            <person name="Mikhailova N."/>
            <person name="Ovchinnikova G."/>
            <person name="Pagani I."/>
            <person name="Pati A."/>
            <person name="Goodwin L."/>
            <person name="Peters L."/>
            <person name="Pitluck S."/>
            <person name="Woyke T."/>
            <person name="Kerfeld C."/>
        </authorList>
    </citation>
    <scope>NUCLEOTIDE SEQUENCE [LARGE SCALE GENOMIC DNA]</scope>
    <source>
        <strain evidence="8 9">PCC 7112</strain>
    </source>
</reference>
<dbReference type="Proteomes" id="UP000010478">
    <property type="component" value="Chromosome"/>
</dbReference>
<accession>K9VHL8</accession>
<evidence type="ECO:0000256" key="5">
    <source>
        <dbReference type="ARBA" id="ARBA00023136"/>
    </source>
</evidence>
<dbReference type="NCBIfam" id="NF005628">
    <property type="entry name" value="PRK07377.1-4"/>
    <property type="match status" value="1"/>
</dbReference>
<feature type="domain" description="MrpA C-terminal/MbhD" evidence="7">
    <location>
        <begin position="12"/>
        <end position="75"/>
    </location>
</feature>
<keyword evidence="2" id="KW-1003">Cell membrane</keyword>
<organism evidence="8 9">
    <name type="scientific">Phormidium nigroviride PCC 7112</name>
    <dbReference type="NCBI Taxonomy" id="179408"/>
    <lineage>
        <taxon>Bacteria</taxon>
        <taxon>Bacillati</taxon>
        <taxon>Cyanobacteriota</taxon>
        <taxon>Cyanophyceae</taxon>
        <taxon>Oscillatoriophycideae</taxon>
        <taxon>Oscillatoriales</taxon>
        <taxon>Oscillatoriaceae</taxon>
        <taxon>Phormidium</taxon>
    </lineage>
</organism>
<keyword evidence="3 6" id="KW-0812">Transmembrane</keyword>
<dbReference type="InterPro" id="IPR025383">
    <property type="entry name" value="MrpA_C/MbhD"/>
</dbReference>
<comment type="subcellular location">
    <subcellularLocation>
        <location evidence="1">Cell membrane</location>
        <topology evidence="1">Multi-pass membrane protein</topology>
    </subcellularLocation>
</comment>
<evidence type="ECO:0000259" key="7">
    <source>
        <dbReference type="Pfam" id="PF13244"/>
    </source>
</evidence>
<dbReference type="Pfam" id="PF13244">
    <property type="entry name" value="MbhD"/>
    <property type="match status" value="1"/>
</dbReference>
<dbReference type="HOGENOM" id="CLU_1336391_0_0_3"/>
<keyword evidence="5 6" id="KW-0472">Membrane</keyword>
<evidence type="ECO:0000313" key="9">
    <source>
        <dbReference type="Proteomes" id="UP000010478"/>
    </source>
</evidence>
<dbReference type="GO" id="GO:0005886">
    <property type="term" value="C:plasma membrane"/>
    <property type="evidence" value="ECO:0007669"/>
    <property type="project" value="UniProtKB-SubCell"/>
</dbReference>
<gene>
    <name evidence="8" type="ORF">Osc7112_3178</name>
</gene>
<evidence type="ECO:0000313" key="8">
    <source>
        <dbReference type="EMBL" id="AFZ07563.1"/>
    </source>
</evidence>
<feature type="transmembrane region" description="Helical" evidence="6">
    <location>
        <begin position="30"/>
        <end position="48"/>
    </location>
</feature>
<sequence length="195" mass="21208">MNDNSYIYVLVALLPLAAGMVVFQVNPYHALLLRGVLGAIAALVYTILGAGDVGLTEALMGTLLAITLYAVTVRSSLVLRLGVIEEGTEGDAIPDGKTAGHFKQLIDDIRTVFQKRHMRLELVPYATTQALERALLEKEVHAACAPQSQLEQGGEAQLYNTAIRVRRVYDIMQTELSSPGTTLTYVNTPDAEDKH</sequence>
<dbReference type="NCBIfam" id="NF005630">
    <property type="entry name" value="PRK07377.1-6"/>
    <property type="match status" value="1"/>
</dbReference>
<protein>
    <recommendedName>
        <fullName evidence="7">MrpA C-terminal/MbhD domain-containing protein</fullName>
    </recommendedName>
</protein>
<evidence type="ECO:0000256" key="1">
    <source>
        <dbReference type="ARBA" id="ARBA00004651"/>
    </source>
</evidence>
<dbReference type="EMBL" id="CP003614">
    <property type="protein sequence ID" value="AFZ07563.1"/>
    <property type="molecule type" value="Genomic_DNA"/>
</dbReference>
<keyword evidence="9" id="KW-1185">Reference proteome</keyword>
<name>K9VHL8_9CYAN</name>
<evidence type="ECO:0000256" key="6">
    <source>
        <dbReference type="SAM" id="Phobius"/>
    </source>
</evidence>
<feature type="transmembrane region" description="Helical" evidence="6">
    <location>
        <begin position="6"/>
        <end position="23"/>
    </location>
</feature>
<evidence type="ECO:0000256" key="3">
    <source>
        <dbReference type="ARBA" id="ARBA00022692"/>
    </source>
</evidence>
<evidence type="ECO:0000256" key="2">
    <source>
        <dbReference type="ARBA" id="ARBA00022475"/>
    </source>
</evidence>
<proteinExistence type="predicted"/>
<dbReference type="STRING" id="179408.Osc7112_3178"/>
<dbReference type="KEGG" id="oni:Osc7112_3178"/>
<dbReference type="eggNOG" id="COG1563">
    <property type="taxonomic scope" value="Bacteria"/>
</dbReference>
<dbReference type="RefSeq" id="WP_015176838.1">
    <property type="nucleotide sequence ID" value="NC_019729.1"/>
</dbReference>